<dbReference type="EMBL" id="FMUN01000005">
    <property type="protein sequence ID" value="SCY35291.1"/>
    <property type="molecule type" value="Genomic_DNA"/>
</dbReference>
<dbReference type="SUPFAM" id="SSF53335">
    <property type="entry name" value="S-adenosyl-L-methionine-dependent methyltransferases"/>
    <property type="match status" value="1"/>
</dbReference>
<evidence type="ECO:0000259" key="8">
    <source>
        <dbReference type="Pfam" id="PF20473"/>
    </source>
</evidence>
<evidence type="ECO:0000256" key="3">
    <source>
        <dbReference type="ARBA" id="ARBA00022679"/>
    </source>
</evidence>
<dbReference type="Pfam" id="PF20464">
    <property type="entry name" value="MmeI_N"/>
    <property type="match status" value="1"/>
</dbReference>
<evidence type="ECO:0000256" key="2">
    <source>
        <dbReference type="ARBA" id="ARBA00022603"/>
    </source>
</evidence>
<dbReference type="InterPro" id="IPR046820">
    <property type="entry name" value="MmeI_TRD"/>
</dbReference>
<evidence type="ECO:0000313" key="9">
    <source>
        <dbReference type="EMBL" id="SCY35291.1"/>
    </source>
</evidence>
<keyword evidence="2 9" id="KW-0489">Methyltransferase</keyword>
<dbReference type="PANTHER" id="PTHR33841">
    <property type="entry name" value="DNA METHYLTRANSFERASE YEEA-RELATED"/>
    <property type="match status" value="1"/>
</dbReference>
<evidence type="ECO:0000259" key="7">
    <source>
        <dbReference type="Pfam" id="PF20466"/>
    </source>
</evidence>
<dbReference type="GO" id="GO:0003676">
    <property type="term" value="F:nucleic acid binding"/>
    <property type="evidence" value="ECO:0007669"/>
    <property type="project" value="InterPro"/>
</dbReference>
<protein>
    <recommendedName>
        <fullName evidence="1">site-specific DNA-methyltransferase (adenine-specific)</fullName>
        <ecNumber evidence="1">2.1.1.72</ecNumber>
    </recommendedName>
</protein>
<dbReference type="Gene3D" id="3.40.50.150">
    <property type="entry name" value="Vaccinia Virus protein VP39"/>
    <property type="match status" value="1"/>
</dbReference>
<dbReference type="InterPro" id="IPR050953">
    <property type="entry name" value="N4_N6_ade-DNA_methylase"/>
</dbReference>
<dbReference type="Pfam" id="PF20473">
    <property type="entry name" value="MmeI_Mtase"/>
    <property type="match status" value="1"/>
</dbReference>
<gene>
    <name evidence="9" type="ORF">SAMN05661077_1840</name>
</gene>
<accession>A0A0P9ERP6</accession>
<sequence>MGDQDIEAFITRWQGAAGAERSNAQLFLNELCDLLELPRPDPAREDTRDNGYVFERRVTFHHGDGSTAHGFIDLYRRGCFVLEAKGTGEQGESERLDKALLRARSQAERYARALPIEEGRPPLVIVTDVGRSIELYSEFSRSGATYTPFPDPRSHRISLEDLRDPAIRRRLYLAWMDPMALDPARQSARVTQEVADRLAVLARSLEADGHAAEVASGFLMRCLFTMFAEDVGLLPRESFTRLLAEAQDHPEGFTALLQGLWRDMNTGSEFSTTIRDKVLRFNGGLFAEPTVLPLDRDRIGQLLEAAQADWRHVEPAIFGTLLERALDPTERHKLGAHYTPRAYVERLVLPTVIEPLREDWRNVQAAAYNLEAQGKPQEAVETVQAFHRRLCEVRVLDPACGSGNFLYVTLEHMKRLEGEVLNALEDLGETQGLLELSGVTVDPHQLLGLETNPRAAEITDSVLWIGFLQWHLRTRGDVSPEEPVLKDFHNIECRDAVLDYDEAVLVTDDAGQALTHWDGVTYTTHPTTGERVPDETARVPVHRYTNPRKAEWPAADFVVGNPPFIGNKRMRMALGDGYVEALREVWEEVPESADFVMYWWHKAAELARAGEIRRFGLITTNSLPQTFNRRVLEHHMRAKAPLSLAYAIPNHPWVDSADGADVRIAMTVGEAGGSLGTLAWVISEKSAREEGVTVELATRSGKLHPDLTVGADVSGAIPLEANSGIGNRGVTLVGSGFIVTPDQAKELGLGSTPGLEKHIRQYRNGRDLTQRPRGVLVIDLYGLEEEEVRRRFPAVYQWIAERVKPEREAKGHTKDGAEYAKNWWQFGKPRPDLREMLDGLDRYIATLENTKHRTFVFLDKNVLPDNKLFNIALSDSFDLGILSSRTHARWSLASGSRLGVGNDLVYVNTRCFQTFPFPETDEVSRQRIRDLAAELDAHRKRQQAEHPDLTLTGMYNALDKLRAGEELTRAERAAYDQGLVSVLADLHDRLDEAVLAAYGWSDLAPALVGKPGGTTPRTDLDPEQAEAEEELLGRLAALNAERAEEEKRGHIRWLRPDYQNPEGRAPTQAEMVEEQAEKMATTQAKKRSWPKTLPEQIQAVREVLEGATTPVEPEVVARQFHRAQKKKVAELLDTLEALGQAQQNEEGEYRAA</sequence>
<dbReference type="GO" id="GO:0032259">
    <property type="term" value="P:methylation"/>
    <property type="evidence" value="ECO:0007669"/>
    <property type="project" value="UniProtKB-KW"/>
</dbReference>
<dbReference type="Proteomes" id="UP000183104">
    <property type="component" value="Unassembled WGS sequence"/>
</dbReference>
<comment type="catalytic activity">
    <reaction evidence="4">
        <text>a 2'-deoxyadenosine in DNA + S-adenosyl-L-methionine = an N(6)-methyl-2'-deoxyadenosine in DNA + S-adenosyl-L-homocysteine + H(+)</text>
        <dbReference type="Rhea" id="RHEA:15197"/>
        <dbReference type="Rhea" id="RHEA-COMP:12418"/>
        <dbReference type="Rhea" id="RHEA-COMP:12419"/>
        <dbReference type="ChEBI" id="CHEBI:15378"/>
        <dbReference type="ChEBI" id="CHEBI:57856"/>
        <dbReference type="ChEBI" id="CHEBI:59789"/>
        <dbReference type="ChEBI" id="CHEBI:90615"/>
        <dbReference type="ChEBI" id="CHEBI:90616"/>
        <dbReference type="EC" id="2.1.1.72"/>
    </reaction>
</comment>
<dbReference type="AlphaFoldDB" id="A0A0P9ERP6"/>
<evidence type="ECO:0000259" key="5">
    <source>
        <dbReference type="Pfam" id="PF20464"/>
    </source>
</evidence>
<dbReference type="GO" id="GO:0009007">
    <property type="term" value="F:site-specific DNA-methyltransferase (adenine-specific) activity"/>
    <property type="evidence" value="ECO:0007669"/>
    <property type="project" value="UniProtKB-EC"/>
</dbReference>
<organism evidence="9 10">
    <name type="scientific">Thiohalorhabdus denitrificans</name>
    <dbReference type="NCBI Taxonomy" id="381306"/>
    <lineage>
        <taxon>Bacteria</taxon>
        <taxon>Pseudomonadati</taxon>
        <taxon>Pseudomonadota</taxon>
        <taxon>Gammaproteobacteria</taxon>
        <taxon>Thiohalorhabdales</taxon>
        <taxon>Thiohalorhabdaceae</taxon>
        <taxon>Thiohalorhabdus</taxon>
    </lineage>
</organism>
<feature type="domain" description="MmeI-like target recognition" evidence="7">
    <location>
        <begin position="734"/>
        <end position="919"/>
    </location>
</feature>
<feature type="domain" description="MmeI-like N-terminal" evidence="5">
    <location>
        <begin position="4"/>
        <end position="207"/>
    </location>
</feature>
<dbReference type="OrthoDB" id="9782445at2"/>
<dbReference type="RefSeq" id="WP_054965448.1">
    <property type="nucleotide sequence ID" value="NZ_FMUN01000005.1"/>
</dbReference>
<dbReference type="InterPro" id="IPR002052">
    <property type="entry name" value="DNA_methylase_N6_adenine_CS"/>
</dbReference>
<dbReference type="Pfam" id="PF20466">
    <property type="entry name" value="MmeI_TRD"/>
    <property type="match status" value="1"/>
</dbReference>
<keyword evidence="10" id="KW-1185">Reference proteome</keyword>
<dbReference type="InterPro" id="IPR046819">
    <property type="entry name" value="MmeI_hel"/>
</dbReference>
<name>A0A0P9ERP6_9GAMM</name>
<feature type="domain" description="MmeI-like DNA-methyltransferase" evidence="8">
    <location>
        <begin position="379"/>
        <end position="662"/>
    </location>
</feature>
<feature type="domain" description="MmeI-like helicase spacer" evidence="6">
    <location>
        <begin position="216"/>
        <end position="286"/>
    </location>
</feature>
<reference evidence="10" key="1">
    <citation type="submission" date="2016-10" db="EMBL/GenBank/DDBJ databases">
        <authorList>
            <person name="Varghese N."/>
        </authorList>
    </citation>
    <scope>NUCLEOTIDE SEQUENCE [LARGE SCALE GENOMIC DNA]</scope>
    <source>
        <strain evidence="10">HL 19</strain>
    </source>
</reference>
<evidence type="ECO:0000256" key="1">
    <source>
        <dbReference type="ARBA" id="ARBA00011900"/>
    </source>
</evidence>
<proteinExistence type="predicted"/>
<dbReference type="InterPro" id="IPR046816">
    <property type="entry name" value="MmeI_Mtase"/>
</dbReference>
<dbReference type="PATRIC" id="fig|381306.5.peg.1427"/>
<evidence type="ECO:0000313" key="10">
    <source>
        <dbReference type="Proteomes" id="UP000183104"/>
    </source>
</evidence>
<dbReference type="InterPro" id="IPR029063">
    <property type="entry name" value="SAM-dependent_MTases_sf"/>
</dbReference>
<dbReference type="Pfam" id="PF20465">
    <property type="entry name" value="MmeI_hel"/>
    <property type="match status" value="1"/>
</dbReference>
<evidence type="ECO:0000259" key="6">
    <source>
        <dbReference type="Pfam" id="PF20465"/>
    </source>
</evidence>
<evidence type="ECO:0000256" key="4">
    <source>
        <dbReference type="ARBA" id="ARBA00047942"/>
    </source>
</evidence>
<dbReference type="EC" id="2.1.1.72" evidence="1"/>
<keyword evidence="3" id="KW-0808">Transferase</keyword>
<dbReference type="PRINTS" id="PR00507">
    <property type="entry name" value="N12N6MTFRASE"/>
</dbReference>
<dbReference type="InterPro" id="IPR046817">
    <property type="entry name" value="MmeI_N"/>
</dbReference>
<dbReference type="PANTHER" id="PTHR33841:SF1">
    <property type="entry name" value="DNA METHYLTRANSFERASE A"/>
    <property type="match status" value="1"/>
</dbReference>
<dbReference type="PROSITE" id="PS00092">
    <property type="entry name" value="N6_MTASE"/>
    <property type="match status" value="1"/>
</dbReference>
<dbReference type="STRING" id="381306.AN478_04665"/>